<dbReference type="PRINTS" id="PR01862">
    <property type="entry name" value="BCL2FAMILY"/>
</dbReference>
<evidence type="ECO:0000256" key="2">
    <source>
        <dbReference type="ARBA" id="ARBA00009458"/>
    </source>
</evidence>
<dbReference type="CDD" id="cd06845">
    <property type="entry name" value="Bcl-2_like"/>
    <property type="match status" value="1"/>
</dbReference>
<dbReference type="GO" id="GO:0033668">
    <property type="term" value="P:symbiont-mediated suppression of host apoptosis"/>
    <property type="evidence" value="ECO:0007669"/>
    <property type="project" value="UniProtKB-KW"/>
</dbReference>
<evidence type="ECO:0000313" key="8">
    <source>
        <dbReference type="EMBL" id="AAU11032.1"/>
    </source>
</evidence>
<dbReference type="OrthoDB" id="33116at10239"/>
<evidence type="ECO:0000256" key="3">
    <source>
        <dbReference type="ARBA" id="ARBA00022490"/>
    </source>
</evidence>
<keyword evidence="3" id="KW-0963">Cytoplasm</keyword>
<keyword evidence="4" id="KW-1081">Inhibition of host apoptosis by viral BCL2-like protein</keyword>
<protein>
    <recommendedName>
        <fullName evidence="7">Bcl-2 Bcl-2 homology region 1-3 domain-containing protein</fullName>
    </recommendedName>
</protein>
<dbReference type="GO" id="GO:0051400">
    <property type="term" value="F:BH domain binding"/>
    <property type="evidence" value="ECO:0007669"/>
    <property type="project" value="TreeGrafter"/>
</dbReference>
<dbReference type="PRINTS" id="PR01866">
    <property type="entry name" value="APOPREGMCL1"/>
</dbReference>
<keyword evidence="6" id="KW-0812">Transmembrane</keyword>
<evidence type="ECO:0000259" key="7">
    <source>
        <dbReference type="SMART" id="SM00337"/>
    </source>
</evidence>
<keyword evidence="5" id="KW-0945">Host-virus interaction</keyword>
<keyword evidence="9" id="KW-1185">Reference proteome</keyword>
<name>Q677S5_9VIRU</name>
<keyword evidence="6" id="KW-1133">Transmembrane helix</keyword>
<keyword evidence="6" id="KW-0472">Membrane</keyword>
<dbReference type="EMBL" id="AY380826">
    <property type="protein sequence ID" value="AAU11032.1"/>
    <property type="molecule type" value="Genomic_DNA"/>
</dbReference>
<evidence type="ECO:0000256" key="6">
    <source>
        <dbReference type="SAM" id="Phobius"/>
    </source>
</evidence>
<comment type="similarity">
    <text evidence="2">Belongs to the Bcl-2 family.</text>
</comment>
<evidence type="ECO:0000256" key="5">
    <source>
        <dbReference type="ARBA" id="ARBA00023323"/>
    </source>
</evidence>
<dbReference type="RefSeq" id="YP_073693.1">
    <property type="nucleotide sequence ID" value="NC_005902.1"/>
</dbReference>
<feature type="transmembrane region" description="Helical" evidence="6">
    <location>
        <begin position="152"/>
        <end position="170"/>
    </location>
</feature>
<dbReference type="KEGG" id="vg:2979164"/>
<dbReference type="InterPro" id="IPR036834">
    <property type="entry name" value="Bcl-2-like_sf"/>
</dbReference>
<evidence type="ECO:0000256" key="4">
    <source>
        <dbReference type="ARBA" id="ARBA00023189"/>
    </source>
</evidence>
<dbReference type="Proteomes" id="UP000106699">
    <property type="component" value="Segment"/>
</dbReference>
<accession>Q677S5</accession>
<dbReference type="Pfam" id="PF00452">
    <property type="entry name" value="Bcl-2"/>
    <property type="match status" value="1"/>
</dbReference>
<keyword evidence="5" id="KW-1119">Modulation of host cell apoptosis by virus</keyword>
<dbReference type="Gene3D" id="1.10.437.10">
    <property type="entry name" value="Blc2-like"/>
    <property type="match status" value="1"/>
</dbReference>
<feature type="domain" description="Bcl-2 Bcl-2 homology region 1-3" evidence="7">
    <location>
        <begin position="32"/>
        <end position="133"/>
    </location>
</feature>
<sequence length="174" mass="20129">MMSNKFETDTKYLIDAFFKEYFNSQESNDIILKTIKKEVNILFDKHRLVYSNMINDISITTEIDILVKKTAESIFSDGLVNWGRIISLITFGILIVEYLKTINNTDKITSVSTIISSYLIEHQKHWLIKNNAWIGLVDFFTVQTYTSPVKSLLTFFIVFMGTGAMLYSAFNLTY</sequence>
<dbReference type="InterPro" id="IPR026298">
    <property type="entry name" value="Bcl-2_fam"/>
</dbReference>
<dbReference type="SUPFAM" id="SSF56854">
    <property type="entry name" value="Bcl-2 inhibitors of programmed cell death"/>
    <property type="match status" value="1"/>
</dbReference>
<dbReference type="PANTHER" id="PTHR11256">
    <property type="entry name" value="BCL-2 RELATED"/>
    <property type="match status" value="1"/>
</dbReference>
<dbReference type="GO" id="GO:0015267">
    <property type="term" value="F:channel activity"/>
    <property type="evidence" value="ECO:0007669"/>
    <property type="project" value="TreeGrafter"/>
</dbReference>
<evidence type="ECO:0000313" key="9">
    <source>
        <dbReference type="Proteomes" id="UP000106699"/>
    </source>
</evidence>
<evidence type="ECO:0000256" key="1">
    <source>
        <dbReference type="ARBA" id="ARBA00004496"/>
    </source>
</evidence>
<dbReference type="InterPro" id="IPR046371">
    <property type="entry name" value="Bcl-2_BH1-3"/>
</dbReference>
<reference evidence="8 9" key="1">
    <citation type="journal article" date="2004" name="J. Virol.">
        <title>Complete genome sequence of lymphocystis disease virus isolated from China.</title>
        <authorList>
            <person name="Zhang Q.Y."/>
            <person name="Xiao F."/>
            <person name="Xie J."/>
            <person name="Li Z.Q."/>
            <person name="Gui J.F."/>
        </authorList>
    </citation>
    <scope>NUCLEOTIDE SEQUENCE [LARGE SCALE GENOMIC DNA]</scope>
</reference>
<dbReference type="InterPro" id="IPR013281">
    <property type="entry name" value="Apop_reg_Mc1"/>
</dbReference>
<dbReference type="PROSITE" id="PS50062">
    <property type="entry name" value="BCL2_FAMILY"/>
    <property type="match status" value="1"/>
</dbReference>
<comment type="subcellular location">
    <subcellularLocation>
        <location evidence="1">Cytoplasm</location>
    </subcellularLocation>
</comment>
<proteinExistence type="inferred from homology"/>
<dbReference type="PANTHER" id="PTHR11256:SF46">
    <property type="entry name" value="INDUCED MYELOID LEUKEMIA CELL DIFFERENTIATION PROTEIN MCL-1"/>
    <property type="match status" value="1"/>
</dbReference>
<dbReference type="InterPro" id="IPR002475">
    <property type="entry name" value="Bcl2-like"/>
</dbReference>
<dbReference type="SMART" id="SM00337">
    <property type="entry name" value="BCL"/>
    <property type="match status" value="1"/>
</dbReference>
<dbReference type="GO" id="GO:0008053">
    <property type="term" value="P:mitochondrial fusion"/>
    <property type="evidence" value="ECO:0007669"/>
    <property type="project" value="TreeGrafter"/>
</dbReference>
<dbReference type="GeneID" id="2979164"/>
<organism evidence="8 9">
    <name type="scientific">lymphocystis disease virus-China</name>
    <dbReference type="NCBI Taxonomy" id="256729"/>
    <lineage>
        <taxon>Viruses</taxon>
        <taxon>Varidnaviria</taxon>
        <taxon>Bamfordvirae</taxon>
        <taxon>Nucleocytoviricota</taxon>
        <taxon>Megaviricetes</taxon>
        <taxon>Pimascovirales</taxon>
        <taxon>Pimascovirales incertae sedis</taxon>
        <taxon>Iridoviridae</taxon>
        <taxon>Alphairidovirinae</taxon>
        <taxon>Lymphocystivirus</taxon>
        <taxon>Lymphocystivirus paralichthys1</taxon>
        <taxon>Lymphocystis disease virus 2</taxon>
    </lineage>
</organism>